<organism evidence="2 3">
    <name type="scientific">Actinomycetospora lemnae</name>
    <dbReference type="NCBI Taxonomy" id="3019891"/>
    <lineage>
        <taxon>Bacteria</taxon>
        <taxon>Bacillati</taxon>
        <taxon>Actinomycetota</taxon>
        <taxon>Actinomycetes</taxon>
        <taxon>Pseudonocardiales</taxon>
        <taxon>Pseudonocardiaceae</taxon>
        <taxon>Actinomycetospora</taxon>
    </lineage>
</organism>
<protein>
    <submittedName>
        <fullName evidence="2">Uncharacterized protein</fullName>
    </submittedName>
</protein>
<gene>
    <name evidence="2" type="ORF">PGB27_13355</name>
</gene>
<accession>A0ABT5STZ1</accession>
<proteinExistence type="predicted"/>
<feature type="compositionally biased region" description="Low complexity" evidence="1">
    <location>
        <begin position="45"/>
        <end position="56"/>
    </location>
</feature>
<comment type="caution">
    <text evidence="2">The sequence shown here is derived from an EMBL/GenBank/DDBJ whole genome shotgun (WGS) entry which is preliminary data.</text>
</comment>
<sequence length="124" mass="12691">MSAADDVDRPVATDDPTGDRSAQHRRPDGPESPLGDALTDGMSMPAPGTGSPAATPGERDSGSSVADAAAEAERALAQAARDAEQAVRDAHSDGSQAVQKGYADAQRATERAYEEASAKNDRLA</sequence>
<evidence type="ECO:0000256" key="1">
    <source>
        <dbReference type="SAM" id="MobiDB-lite"/>
    </source>
</evidence>
<dbReference type="EMBL" id="JAQZAO010000005">
    <property type="protein sequence ID" value="MDD7966326.1"/>
    <property type="molecule type" value="Genomic_DNA"/>
</dbReference>
<keyword evidence="3" id="KW-1185">Reference proteome</keyword>
<dbReference type="RefSeq" id="WP_274200846.1">
    <property type="nucleotide sequence ID" value="NZ_JAQZAO010000005.1"/>
</dbReference>
<dbReference type="Proteomes" id="UP001300763">
    <property type="component" value="Unassembled WGS sequence"/>
</dbReference>
<feature type="compositionally biased region" description="Low complexity" evidence="1">
    <location>
        <begin position="65"/>
        <end position="80"/>
    </location>
</feature>
<feature type="compositionally biased region" description="Basic and acidic residues" evidence="1">
    <location>
        <begin position="81"/>
        <end position="92"/>
    </location>
</feature>
<feature type="compositionally biased region" description="Basic and acidic residues" evidence="1">
    <location>
        <begin position="1"/>
        <end position="29"/>
    </location>
</feature>
<evidence type="ECO:0000313" key="3">
    <source>
        <dbReference type="Proteomes" id="UP001300763"/>
    </source>
</evidence>
<feature type="region of interest" description="Disordered" evidence="1">
    <location>
        <begin position="1"/>
        <end position="124"/>
    </location>
</feature>
<feature type="compositionally biased region" description="Basic and acidic residues" evidence="1">
    <location>
        <begin position="107"/>
        <end position="124"/>
    </location>
</feature>
<name>A0ABT5STZ1_9PSEU</name>
<reference evidence="2 3" key="1">
    <citation type="submission" date="2023-02" db="EMBL/GenBank/DDBJ databases">
        <title>Genome sequencing required for Actinomycetospora new species description.</title>
        <authorList>
            <person name="Saimee Y."/>
            <person name="Duangmal K."/>
        </authorList>
    </citation>
    <scope>NUCLEOTIDE SEQUENCE [LARGE SCALE GENOMIC DNA]</scope>
    <source>
        <strain evidence="2 3">DW7H6</strain>
    </source>
</reference>
<evidence type="ECO:0000313" key="2">
    <source>
        <dbReference type="EMBL" id="MDD7966326.1"/>
    </source>
</evidence>